<protein>
    <submittedName>
        <fullName evidence="1">Uncharacterized protein</fullName>
    </submittedName>
</protein>
<gene>
    <name evidence="1" type="ORF">L596_009453</name>
</gene>
<evidence type="ECO:0000313" key="1">
    <source>
        <dbReference type="EMBL" id="TKR95262.1"/>
    </source>
</evidence>
<organism evidence="1 2">
    <name type="scientific">Steinernema carpocapsae</name>
    <name type="common">Entomopathogenic nematode</name>
    <dbReference type="NCBI Taxonomy" id="34508"/>
    <lineage>
        <taxon>Eukaryota</taxon>
        <taxon>Metazoa</taxon>
        <taxon>Ecdysozoa</taxon>
        <taxon>Nematoda</taxon>
        <taxon>Chromadorea</taxon>
        <taxon>Rhabditida</taxon>
        <taxon>Tylenchina</taxon>
        <taxon>Panagrolaimomorpha</taxon>
        <taxon>Strongyloidoidea</taxon>
        <taxon>Steinernematidae</taxon>
        <taxon>Steinernema</taxon>
    </lineage>
</organism>
<evidence type="ECO:0000313" key="2">
    <source>
        <dbReference type="Proteomes" id="UP000298663"/>
    </source>
</evidence>
<sequence>MRYAHSPASHNTQFCNSLCAALLADAIFRLTEHSALLVVENVNKIAFSASKFSPVLFHRCSKHRFVARRSPHAKVRQTTMEKLQYAAPHQSGTGMISWRTKGRTCLDRTPIFNGGDPKVRNFFIELERPVKLSKFDLKLFI</sequence>
<keyword evidence="2" id="KW-1185">Reference proteome</keyword>
<reference evidence="1 2" key="2">
    <citation type="journal article" date="2019" name="G3 (Bethesda)">
        <title>Hybrid Assembly of the Genome of the Entomopathogenic Nematode Steinernema carpocapsae Identifies the X-Chromosome.</title>
        <authorList>
            <person name="Serra L."/>
            <person name="Macchietto M."/>
            <person name="Macias-Munoz A."/>
            <person name="McGill C.J."/>
            <person name="Rodriguez I.M."/>
            <person name="Rodriguez B."/>
            <person name="Murad R."/>
            <person name="Mortazavi A."/>
        </authorList>
    </citation>
    <scope>NUCLEOTIDE SEQUENCE [LARGE SCALE GENOMIC DNA]</scope>
    <source>
        <strain evidence="1 2">ALL</strain>
    </source>
</reference>
<dbReference type="Proteomes" id="UP000298663">
    <property type="component" value="Unassembled WGS sequence"/>
</dbReference>
<comment type="caution">
    <text evidence="1">The sequence shown here is derived from an EMBL/GenBank/DDBJ whole genome shotgun (WGS) entry which is preliminary data.</text>
</comment>
<dbReference type="EMBL" id="AZBU02000002">
    <property type="protein sequence ID" value="TKR95262.1"/>
    <property type="molecule type" value="Genomic_DNA"/>
</dbReference>
<dbReference type="AlphaFoldDB" id="A0A4U5PFE4"/>
<accession>A0A4U5PFE4</accession>
<proteinExistence type="predicted"/>
<name>A0A4U5PFE4_STECR</name>
<reference evidence="1 2" key="1">
    <citation type="journal article" date="2015" name="Genome Biol.">
        <title>Comparative genomics of Steinernema reveals deeply conserved gene regulatory networks.</title>
        <authorList>
            <person name="Dillman A.R."/>
            <person name="Macchietto M."/>
            <person name="Porter C.F."/>
            <person name="Rogers A."/>
            <person name="Williams B."/>
            <person name="Antoshechkin I."/>
            <person name="Lee M.M."/>
            <person name="Goodwin Z."/>
            <person name="Lu X."/>
            <person name="Lewis E.E."/>
            <person name="Goodrich-Blair H."/>
            <person name="Stock S.P."/>
            <person name="Adams B.J."/>
            <person name="Sternberg P.W."/>
            <person name="Mortazavi A."/>
        </authorList>
    </citation>
    <scope>NUCLEOTIDE SEQUENCE [LARGE SCALE GENOMIC DNA]</scope>
    <source>
        <strain evidence="1 2">ALL</strain>
    </source>
</reference>